<sequence length="296" mass="32700">MASPAFSSPEWYRNLKDTDMSTDIGRLTIYHLGFKQAADGTLIFPPLDFSTTPRAVLDVGTADGLWMRDVQSSLATPPHGTHTFTGTDLNSSFFPSPSTIPPNMTFVKQDINTVLPSSWQASFDLVNMRMILIAAGSGAKQRAVVNEHIKLVKPGGWIQIGDCDRICPTPEENPRYDDMFTCIRAVCQASGADPLEAPKMKTWLEEAGLEDVQERRVMRAVGKRNVADEDLGRKGIVADLIIARAFAGAAKALDQSLKPLPDARLDTLEEDLKKELNEIGAFFPMRFVWGRKPYLS</sequence>
<evidence type="ECO:0000313" key="2">
    <source>
        <dbReference type="Proteomes" id="UP001265746"/>
    </source>
</evidence>
<dbReference type="EMBL" id="JAUJFL010000004">
    <property type="protein sequence ID" value="KAK2604619.1"/>
    <property type="molecule type" value="Genomic_DNA"/>
</dbReference>
<name>A0AAD9SBE9_PHOAM</name>
<dbReference type="Proteomes" id="UP001265746">
    <property type="component" value="Unassembled WGS sequence"/>
</dbReference>
<protein>
    <recommendedName>
        <fullName evidence="3">S-adenosyl-L-methionine-dependent methyltransferase</fullName>
    </recommendedName>
</protein>
<accession>A0AAD9SBE9</accession>
<dbReference type="InterPro" id="IPR029063">
    <property type="entry name" value="SAM-dependent_MTases_sf"/>
</dbReference>
<dbReference type="CDD" id="cd02440">
    <property type="entry name" value="AdoMet_MTases"/>
    <property type="match status" value="1"/>
</dbReference>
<dbReference type="Gene3D" id="3.40.50.150">
    <property type="entry name" value="Vaccinia Virus protein VP39"/>
    <property type="match status" value="1"/>
</dbReference>
<dbReference type="AlphaFoldDB" id="A0AAD9SBE9"/>
<comment type="caution">
    <text evidence="1">The sequence shown here is derived from an EMBL/GenBank/DDBJ whole genome shotgun (WGS) entry which is preliminary data.</text>
</comment>
<proteinExistence type="predicted"/>
<reference evidence="1" key="1">
    <citation type="submission" date="2023-06" db="EMBL/GenBank/DDBJ databases">
        <authorList>
            <person name="Noh H."/>
        </authorList>
    </citation>
    <scope>NUCLEOTIDE SEQUENCE</scope>
    <source>
        <strain evidence="1">DUCC20226</strain>
    </source>
</reference>
<evidence type="ECO:0008006" key="3">
    <source>
        <dbReference type="Google" id="ProtNLM"/>
    </source>
</evidence>
<dbReference type="SUPFAM" id="SSF53335">
    <property type="entry name" value="S-adenosyl-L-methionine-dependent methyltransferases"/>
    <property type="match status" value="1"/>
</dbReference>
<gene>
    <name evidence="1" type="ORF">N8I77_007532</name>
</gene>
<evidence type="ECO:0000313" key="1">
    <source>
        <dbReference type="EMBL" id="KAK2604619.1"/>
    </source>
</evidence>
<keyword evidence="2" id="KW-1185">Reference proteome</keyword>
<organism evidence="1 2">
    <name type="scientific">Phomopsis amygdali</name>
    <name type="common">Fusicoccum amygdali</name>
    <dbReference type="NCBI Taxonomy" id="1214568"/>
    <lineage>
        <taxon>Eukaryota</taxon>
        <taxon>Fungi</taxon>
        <taxon>Dikarya</taxon>
        <taxon>Ascomycota</taxon>
        <taxon>Pezizomycotina</taxon>
        <taxon>Sordariomycetes</taxon>
        <taxon>Sordariomycetidae</taxon>
        <taxon>Diaporthales</taxon>
        <taxon>Diaporthaceae</taxon>
        <taxon>Diaporthe</taxon>
    </lineage>
</organism>